<dbReference type="PRINTS" id="PR00162">
    <property type="entry name" value="RIESKE"/>
</dbReference>
<keyword evidence="1" id="KW-0001">2Fe-2S</keyword>
<dbReference type="Proteomes" id="UP000732378">
    <property type="component" value="Unassembled WGS sequence"/>
</dbReference>
<evidence type="ECO:0000313" key="8">
    <source>
        <dbReference type="EMBL" id="MBM7507427.1"/>
    </source>
</evidence>
<name>A0ABS2M8A9_9ACTN</name>
<feature type="domain" description="Rieske" evidence="7">
    <location>
        <begin position="437"/>
        <end position="486"/>
    </location>
</feature>
<keyword evidence="2" id="KW-0479">Metal-binding</keyword>
<accession>A0ABS2M8A9</accession>
<reference evidence="8 9" key="1">
    <citation type="submission" date="2021-01" db="EMBL/GenBank/DDBJ databases">
        <title>Sequencing the genomes of 1000 actinobacteria strains.</title>
        <authorList>
            <person name="Klenk H.-P."/>
        </authorList>
    </citation>
    <scope>NUCLEOTIDE SEQUENCE [LARGE SCALE GENOMIC DNA]</scope>
    <source>
        <strain evidence="8 9">DSM 18239</strain>
    </source>
</reference>
<feature type="region of interest" description="Disordered" evidence="6">
    <location>
        <begin position="1"/>
        <end position="31"/>
    </location>
</feature>
<keyword evidence="5" id="KW-1015">Disulfide bond</keyword>
<dbReference type="InterPro" id="IPR006076">
    <property type="entry name" value="FAD-dep_OxRdtase"/>
</dbReference>
<feature type="compositionally biased region" description="Low complexity" evidence="6">
    <location>
        <begin position="22"/>
        <end position="31"/>
    </location>
</feature>
<evidence type="ECO:0000256" key="2">
    <source>
        <dbReference type="ARBA" id="ARBA00022723"/>
    </source>
</evidence>
<evidence type="ECO:0000259" key="7">
    <source>
        <dbReference type="PROSITE" id="PS51296"/>
    </source>
</evidence>
<dbReference type="InterPro" id="IPR036188">
    <property type="entry name" value="FAD/NAD-bd_sf"/>
</dbReference>
<evidence type="ECO:0000256" key="3">
    <source>
        <dbReference type="ARBA" id="ARBA00023004"/>
    </source>
</evidence>
<organism evidence="8 9">
    <name type="scientific">Nocardioides salarius</name>
    <dbReference type="NCBI Taxonomy" id="374513"/>
    <lineage>
        <taxon>Bacteria</taxon>
        <taxon>Bacillati</taxon>
        <taxon>Actinomycetota</taxon>
        <taxon>Actinomycetes</taxon>
        <taxon>Propionibacteriales</taxon>
        <taxon>Nocardioidaceae</taxon>
        <taxon>Nocardioides</taxon>
    </lineage>
</organism>
<comment type="caution">
    <text evidence="8">The sequence shown here is derived from an EMBL/GenBank/DDBJ whole genome shotgun (WGS) entry which is preliminary data.</text>
</comment>
<dbReference type="InterPro" id="IPR036922">
    <property type="entry name" value="Rieske_2Fe-2S_sf"/>
</dbReference>
<keyword evidence="9" id="KW-1185">Reference proteome</keyword>
<sequence length="497" mass="52313">MSAESVWWQHRGHPPTQPADPDPGQAGPDETFDTVVVGAGVTGLTTALALVRAGRSVLVVEARHPGAVTTGRTTGKVSALQGTTLSSLTSQHGSGGRRRLEAYVESSLAALDWVAAFCEETGVPAQRRDAVTYAAAPEEVPTVRDEHEAAASLGLDVAWRGTPDLPVPAHAATVLADQLQLDPVALVLALLDRVRAGGGRLLTGRRVQRLRQRGEVVHVLGEDGLDVRGEHVVLATGTPVVDRRLHFARLTPQRSYLVAYRHPAPPEVMALSAGSPGRSWRGGEVDGSGLLLVGGEGHETGRGRRESTRVDRLRSWTAEHFPDAVELAAWSAQDYVSLDGLPLVGGLGSPTSRVSVATGYRKWGLTSGVAAGLALAGEQTGAPVPWARDLYTRAPRLRDLPAFLGVQAGVAAGEVGSLARGVRRPPSRAATEAGGCAALPVCTHLGGTLRWNDHEQTYDCPLHGSRFSADGEVLEGPATRSLARLPRRGGRHAGETT</sequence>
<evidence type="ECO:0000313" key="9">
    <source>
        <dbReference type="Proteomes" id="UP000732378"/>
    </source>
</evidence>
<dbReference type="PANTHER" id="PTHR13847">
    <property type="entry name" value="SARCOSINE DEHYDROGENASE-RELATED"/>
    <property type="match status" value="1"/>
</dbReference>
<dbReference type="Gene3D" id="3.50.50.60">
    <property type="entry name" value="FAD/NAD(P)-binding domain"/>
    <property type="match status" value="1"/>
</dbReference>
<dbReference type="Pfam" id="PF01266">
    <property type="entry name" value="DAO"/>
    <property type="match status" value="1"/>
</dbReference>
<dbReference type="SUPFAM" id="SSF51905">
    <property type="entry name" value="FAD/NAD(P)-binding domain"/>
    <property type="match status" value="1"/>
</dbReference>
<evidence type="ECO:0000256" key="5">
    <source>
        <dbReference type="ARBA" id="ARBA00023157"/>
    </source>
</evidence>
<dbReference type="EMBL" id="JAFBBZ010000001">
    <property type="protein sequence ID" value="MBM7507427.1"/>
    <property type="molecule type" value="Genomic_DNA"/>
</dbReference>
<dbReference type="Pfam" id="PF00355">
    <property type="entry name" value="Rieske"/>
    <property type="match status" value="1"/>
</dbReference>
<evidence type="ECO:0000256" key="6">
    <source>
        <dbReference type="SAM" id="MobiDB-lite"/>
    </source>
</evidence>
<gene>
    <name evidence="8" type="ORF">JOE61_001241</name>
</gene>
<dbReference type="PANTHER" id="PTHR13847:SF274">
    <property type="entry name" value="RIESKE 2FE-2S IRON-SULFUR PROTEIN YHFW-RELATED"/>
    <property type="match status" value="1"/>
</dbReference>
<dbReference type="RefSeq" id="WP_193670060.1">
    <property type="nucleotide sequence ID" value="NZ_JACDTV010000012.1"/>
</dbReference>
<evidence type="ECO:0000256" key="1">
    <source>
        <dbReference type="ARBA" id="ARBA00022714"/>
    </source>
</evidence>
<protein>
    <submittedName>
        <fullName evidence="8">Glycine/D-amino acid oxidase-like deaminating enzyme</fullName>
    </submittedName>
</protein>
<proteinExistence type="predicted"/>
<keyword evidence="3" id="KW-0408">Iron</keyword>
<dbReference type="PROSITE" id="PS51296">
    <property type="entry name" value="RIESKE"/>
    <property type="match status" value="1"/>
</dbReference>
<dbReference type="Gene3D" id="3.30.9.10">
    <property type="entry name" value="D-Amino Acid Oxidase, subunit A, domain 2"/>
    <property type="match status" value="1"/>
</dbReference>
<keyword evidence="4" id="KW-0411">Iron-sulfur</keyword>
<dbReference type="Gene3D" id="2.102.10.10">
    <property type="entry name" value="Rieske [2Fe-2S] iron-sulphur domain"/>
    <property type="match status" value="1"/>
</dbReference>
<dbReference type="SUPFAM" id="SSF50022">
    <property type="entry name" value="ISP domain"/>
    <property type="match status" value="1"/>
</dbReference>
<dbReference type="InterPro" id="IPR005805">
    <property type="entry name" value="Rieske_Fe-S_prot_C"/>
</dbReference>
<dbReference type="InterPro" id="IPR017941">
    <property type="entry name" value="Rieske_2Fe-2S"/>
</dbReference>
<evidence type="ECO:0000256" key="4">
    <source>
        <dbReference type="ARBA" id="ARBA00023014"/>
    </source>
</evidence>